<accession>A0A397J3T2</accession>
<proteinExistence type="predicted"/>
<sequence length="71" mass="8288">MARLELGREFNEENWKRKLSRLNNVLDEVNNDYLEIIALHHYGPWMANAVKGSGGQRRAKKDLGCNDYLKK</sequence>
<protein>
    <submittedName>
        <fullName evidence="1">Uncharacterized protein</fullName>
    </submittedName>
</protein>
<evidence type="ECO:0000313" key="1">
    <source>
        <dbReference type="EMBL" id="RHZ79733.1"/>
    </source>
</evidence>
<dbReference type="AlphaFoldDB" id="A0A397J3T2"/>
<reference evidence="1 2" key="1">
    <citation type="submission" date="2018-08" db="EMBL/GenBank/DDBJ databases">
        <title>Genome and evolution of the arbuscular mycorrhizal fungus Diversispora epigaea (formerly Glomus versiforme) and its bacterial endosymbionts.</title>
        <authorList>
            <person name="Sun X."/>
            <person name="Fei Z."/>
            <person name="Harrison M."/>
        </authorList>
    </citation>
    <scope>NUCLEOTIDE SEQUENCE [LARGE SCALE GENOMIC DNA]</scope>
    <source>
        <strain evidence="1 2">IT104</strain>
    </source>
</reference>
<name>A0A397J3T2_9GLOM</name>
<dbReference type="EMBL" id="PQFF01000132">
    <property type="protein sequence ID" value="RHZ79733.1"/>
    <property type="molecule type" value="Genomic_DNA"/>
</dbReference>
<dbReference type="Proteomes" id="UP000266861">
    <property type="component" value="Unassembled WGS sequence"/>
</dbReference>
<evidence type="ECO:0000313" key="2">
    <source>
        <dbReference type="Proteomes" id="UP000266861"/>
    </source>
</evidence>
<keyword evidence="2" id="KW-1185">Reference proteome</keyword>
<comment type="caution">
    <text evidence="1">The sequence shown here is derived from an EMBL/GenBank/DDBJ whole genome shotgun (WGS) entry which is preliminary data.</text>
</comment>
<organism evidence="1 2">
    <name type="scientific">Diversispora epigaea</name>
    <dbReference type="NCBI Taxonomy" id="1348612"/>
    <lineage>
        <taxon>Eukaryota</taxon>
        <taxon>Fungi</taxon>
        <taxon>Fungi incertae sedis</taxon>
        <taxon>Mucoromycota</taxon>
        <taxon>Glomeromycotina</taxon>
        <taxon>Glomeromycetes</taxon>
        <taxon>Diversisporales</taxon>
        <taxon>Diversisporaceae</taxon>
        <taxon>Diversispora</taxon>
    </lineage>
</organism>
<gene>
    <name evidence="1" type="ORF">Glove_141g14</name>
</gene>